<protein>
    <recommendedName>
        <fullName evidence="3">Tail assembly chaperone</fullName>
    </recommendedName>
</protein>
<dbReference type="EMBL" id="BPRE01000020">
    <property type="protein sequence ID" value="GJE78088.1"/>
    <property type="molecule type" value="Genomic_DNA"/>
</dbReference>
<evidence type="ECO:0000313" key="1">
    <source>
        <dbReference type="EMBL" id="GJE78088.1"/>
    </source>
</evidence>
<reference evidence="1" key="2">
    <citation type="submission" date="2021-08" db="EMBL/GenBank/DDBJ databases">
        <authorList>
            <person name="Tani A."/>
            <person name="Ola A."/>
            <person name="Ogura Y."/>
            <person name="Katsura K."/>
            <person name="Hayashi T."/>
        </authorList>
    </citation>
    <scope>NUCLEOTIDE SEQUENCE</scope>
    <source>
        <strain evidence="1">DSM 14458</strain>
    </source>
</reference>
<keyword evidence="2" id="KW-1185">Reference proteome</keyword>
<proteinExistence type="predicted"/>
<evidence type="ECO:0000313" key="2">
    <source>
        <dbReference type="Proteomes" id="UP001055093"/>
    </source>
</evidence>
<organism evidence="1 2">
    <name type="scientific">Methylorubrum suomiense</name>
    <dbReference type="NCBI Taxonomy" id="144191"/>
    <lineage>
        <taxon>Bacteria</taxon>
        <taxon>Pseudomonadati</taxon>
        <taxon>Pseudomonadota</taxon>
        <taxon>Alphaproteobacteria</taxon>
        <taxon>Hyphomicrobiales</taxon>
        <taxon>Methylobacteriaceae</taxon>
        <taxon>Methylorubrum</taxon>
    </lineage>
</organism>
<evidence type="ECO:0008006" key="3">
    <source>
        <dbReference type="Google" id="ProtNLM"/>
    </source>
</evidence>
<reference evidence="1" key="1">
    <citation type="journal article" date="2021" name="Front. Microbiol.">
        <title>Comprehensive Comparative Genomics and Phenotyping of Methylobacterium Species.</title>
        <authorList>
            <person name="Alessa O."/>
            <person name="Ogura Y."/>
            <person name="Fujitani Y."/>
            <person name="Takami H."/>
            <person name="Hayashi T."/>
            <person name="Sahin N."/>
            <person name="Tani A."/>
        </authorList>
    </citation>
    <scope>NUCLEOTIDE SEQUENCE</scope>
    <source>
        <strain evidence="1">DSM 14458</strain>
    </source>
</reference>
<sequence length="117" mass="12481">MSFGLLKELAAVVGGPEAIPKIHFDPDTTQVVLTLVLAKRDKRGVIQKPGEDDDAIIPYDMTPEAGEQILDWVAAHALDFFIRRFANSSKLFATQADQLAAVGSSLISSATSPGKTA</sequence>
<dbReference type="Proteomes" id="UP001055093">
    <property type="component" value="Unassembled WGS sequence"/>
</dbReference>
<name>A0ABQ4V162_9HYPH</name>
<comment type="caution">
    <text evidence="1">The sequence shown here is derived from an EMBL/GenBank/DDBJ whole genome shotgun (WGS) entry which is preliminary data.</text>
</comment>
<accession>A0ABQ4V162</accession>
<gene>
    <name evidence="1" type="ORF">BGCPKDLD_4699</name>
</gene>